<dbReference type="InterPro" id="IPR029033">
    <property type="entry name" value="His_PPase_superfam"/>
</dbReference>
<protein>
    <recommendedName>
        <fullName evidence="2">3-phytase</fullName>
        <ecNumber evidence="2">3.1.3.8</ecNumber>
    </recommendedName>
</protein>
<dbReference type="SUPFAM" id="SSF53254">
    <property type="entry name" value="Phosphoglycerate mutase-like"/>
    <property type="match status" value="1"/>
</dbReference>
<dbReference type="Gene3D" id="3.40.50.1240">
    <property type="entry name" value="Phosphoglycerate mutase-like"/>
    <property type="match status" value="1"/>
</dbReference>
<proteinExistence type="inferred from homology"/>
<sequence length="504" mass="54943">MTSSILSAAFFAAGAFAERSRMLAPASPINSPAGLNAQEPLKWVGANGPWLPSDNVFGIDPDTPEGCTVDQAAYITRHGSRYPDNGAYNGWVAAHERYQARGYTASGVLSFLHDWEPVLENKAQQIAMENPTGAKEAFDMGYQLRTRYPGFYRTGDEFLVWANNYTRVLQTADKFVHGYLGVFGKTNGSVISVTGKGFPGGTGDTLAPSDMCPAFVDTSGADQVAAWDAVWVPPVLERLQALITGNLTLTADDITQGPYLCGFESHITGRLSPWCDIFTDEEFRQYQYRNDLRYWYGVGPGAPLNKKMMTPYLDALMGLFKKGPAGLEGVREDGVTKFDVPPLIVSFLNDGQLNELVAASGVFDTQEPLDPEVMDDERLWIGSRFGTMRGTIAFERMTCKTAKPVVAKRSCGGNGTAPIGGGSHDGTYVRILLNDAVFPVPNCQSGPGRSCLLDDYTKFVAKRYAEEGDWLKNCNVTDPGAPTKVKGASFYTDLSSPWLKRVEV</sequence>
<keyword evidence="4" id="KW-0325">Glycoprotein</keyword>
<dbReference type="Pfam" id="PF00328">
    <property type="entry name" value="His_Phos_2"/>
    <property type="match status" value="1"/>
</dbReference>
<evidence type="ECO:0000256" key="4">
    <source>
        <dbReference type="ARBA" id="ARBA00023180"/>
    </source>
</evidence>
<feature type="active site" description="Proton donor" evidence="5">
    <location>
        <position position="350"/>
    </location>
</feature>
<dbReference type="EMBL" id="KQ964262">
    <property type="protein sequence ID" value="KXJ87547.1"/>
    <property type="molecule type" value="Genomic_DNA"/>
</dbReference>
<dbReference type="InterPro" id="IPR016274">
    <property type="entry name" value="Histidine_acid_Pase_euk"/>
</dbReference>
<dbReference type="PANTHER" id="PTHR20963:SF23">
    <property type="entry name" value="3-PHYTASE"/>
    <property type="match status" value="1"/>
</dbReference>
<reference evidence="8" key="1">
    <citation type="submission" date="2016-02" db="EMBL/GenBank/DDBJ databases">
        <title>Draft genome sequence of Microdochium bolleyi, a fungal endophyte of beachgrass.</title>
        <authorList>
            <consortium name="DOE Joint Genome Institute"/>
            <person name="David A.S."/>
            <person name="May G."/>
            <person name="Haridas S."/>
            <person name="Lim J."/>
            <person name="Wang M."/>
            <person name="Labutti K."/>
            <person name="Lipzen A."/>
            <person name="Barry K."/>
            <person name="Grigoriev I.V."/>
        </authorList>
    </citation>
    <scope>NUCLEOTIDE SEQUENCE [LARGE SCALE GENOMIC DNA]</scope>
    <source>
        <strain evidence="8">J235TASD1</strain>
    </source>
</reference>
<accession>A0A136IRK3</accession>
<organism evidence="7 8">
    <name type="scientific">Microdochium bolleyi</name>
    <dbReference type="NCBI Taxonomy" id="196109"/>
    <lineage>
        <taxon>Eukaryota</taxon>
        <taxon>Fungi</taxon>
        <taxon>Dikarya</taxon>
        <taxon>Ascomycota</taxon>
        <taxon>Pezizomycotina</taxon>
        <taxon>Sordariomycetes</taxon>
        <taxon>Xylariomycetidae</taxon>
        <taxon>Xylariales</taxon>
        <taxon>Microdochiaceae</taxon>
        <taxon>Microdochium</taxon>
    </lineage>
</organism>
<keyword evidence="6" id="KW-1015">Disulfide bond</keyword>
<evidence type="ECO:0000256" key="3">
    <source>
        <dbReference type="ARBA" id="ARBA00022801"/>
    </source>
</evidence>
<evidence type="ECO:0000256" key="6">
    <source>
        <dbReference type="PIRSR" id="PIRSR000894-2"/>
    </source>
</evidence>
<feature type="disulfide bond" evidence="6">
    <location>
        <begin position="443"/>
        <end position="451"/>
    </location>
</feature>
<dbReference type="GO" id="GO:0003993">
    <property type="term" value="F:acid phosphatase activity"/>
    <property type="evidence" value="ECO:0007669"/>
    <property type="project" value="TreeGrafter"/>
</dbReference>
<dbReference type="EC" id="3.1.3.8" evidence="2"/>
<dbReference type="GO" id="GO:0009277">
    <property type="term" value="C:fungal-type cell wall"/>
    <property type="evidence" value="ECO:0007669"/>
    <property type="project" value="TreeGrafter"/>
</dbReference>
<dbReference type="GO" id="GO:0016158">
    <property type="term" value="F:inositol hexakisphosphate 3-phosphatase activity"/>
    <property type="evidence" value="ECO:0007669"/>
    <property type="project" value="UniProtKB-EC"/>
</dbReference>
<dbReference type="CDD" id="cd07061">
    <property type="entry name" value="HP_HAP_like"/>
    <property type="match status" value="1"/>
</dbReference>
<dbReference type="OrthoDB" id="6509975at2759"/>
<dbReference type="InterPro" id="IPR033379">
    <property type="entry name" value="Acid_Pase_AS"/>
</dbReference>
<name>A0A136IRK3_9PEZI</name>
<evidence type="ECO:0000256" key="5">
    <source>
        <dbReference type="PIRSR" id="PIRSR000894-1"/>
    </source>
</evidence>
<feature type="disulfide bond" evidence="6">
    <location>
        <begin position="67"/>
        <end position="399"/>
    </location>
</feature>
<evidence type="ECO:0000256" key="2">
    <source>
        <dbReference type="ARBA" id="ARBA00012632"/>
    </source>
</evidence>
<dbReference type="PIRSF" id="PIRSF000894">
    <property type="entry name" value="Acid_phosphatase"/>
    <property type="match status" value="1"/>
</dbReference>
<dbReference type="STRING" id="196109.A0A136IRK3"/>
<evidence type="ECO:0000313" key="7">
    <source>
        <dbReference type="EMBL" id="KXJ87547.1"/>
    </source>
</evidence>
<evidence type="ECO:0000256" key="1">
    <source>
        <dbReference type="ARBA" id="ARBA00005375"/>
    </source>
</evidence>
<gene>
    <name evidence="7" type="ORF">Micbo1qcDRAFT_215982</name>
</gene>
<keyword evidence="3" id="KW-0378">Hydrolase</keyword>
<dbReference type="InParanoid" id="A0A136IRK3"/>
<keyword evidence="8" id="KW-1185">Reference proteome</keyword>
<dbReference type="FunCoup" id="A0A136IRK3">
    <property type="interactions" value="430"/>
</dbReference>
<feature type="disulfide bond" evidence="6">
    <location>
        <begin position="261"/>
        <end position="275"/>
    </location>
</feature>
<dbReference type="AlphaFoldDB" id="A0A136IRK3"/>
<feature type="active site" description="Nucleophile" evidence="5">
    <location>
        <position position="78"/>
    </location>
</feature>
<dbReference type="Proteomes" id="UP000070501">
    <property type="component" value="Unassembled WGS sequence"/>
</dbReference>
<evidence type="ECO:0000313" key="8">
    <source>
        <dbReference type="Proteomes" id="UP000070501"/>
    </source>
</evidence>
<dbReference type="PROSITE" id="PS00616">
    <property type="entry name" value="HIS_ACID_PHOSPHAT_1"/>
    <property type="match status" value="1"/>
</dbReference>
<dbReference type="InterPro" id="IPR000560">
    <property type="entry name" value="His_Pase_clade-2"/>
</dbReference>
<dbReference type="PANTHER" id="PTHR20963">
    <property type="entry name" value="MULTIPLE INOSITOL POLYPHOSPHATE PHOSPHATASE-RELATED"/>
    <property type="match status" value="1"/>
</dbReference>
<comment type="similarity">
    <text evidence="1">Belongs to the histidine acid phosphatase family.</text>
</comment>